<dbReference type="EMBL" id="CADCXU010031408">
    <property type="protein sequence ID" value="CAB0017425.1"/>
    <property type="molecule type" value="Genomic_DNA"/>
</dbReference>
<evidence type="ECO:0000313" key="2">
    <source>
        <dbReference type="EMBL" id="CAB0017425.1"/>
    </source>
</evidence>
<protein>
    <submittedName>
        <fullName evidence="2">Uncharacterized protein</fullName>
    </submittedName>
</protein>
<name>A0A6H5HJX9_9HEMI</name>
<sequence length="169" mass="19129">MLNPATLLTSRTIRMPEFSNDFESSDRERGFSSKFLLPPSTHRKYDDILLTATKINRFGRFWSLLYLAEYVDFFTITNFQNNYSREEKFAKKKISLKSNRIIAIDDSAPQSTDDQFAASRTTGPMNGPPGGQVSPYPQPPAFPALQSKIAAAKDFSAMRRKAAEIDFVE</sequence>
<dbReference type="Proteomes" id="UP000479000">
    <property type="component" value="Unassembled WGS sequence"/>
</dbReference>
<evidence type="ECO:0000313" key="3">
    <source>
        <dbReference type="Proteomes" id="UP000479000"/>
    </source>
</evidence>
<proteinExistence type="predicted"/>
<accession>A0A6H5HJX9</accession>
<feature type="region of interest" description="Disordered" evidence="1">
    <location>
        <begin position="110"/>
        <end position="142"/>
    </location>
</feature>
<organism evidence="2 3">
    <name type="scientific">Nesidiocoris tenuis</name>
    <dbReference type="NCBI Taxonomy" id="355587"/>
    <lineage>
        <taxon>Eukaryota</taxon>
        <taxon>Metazoa</taxon>
        <taxon>Ecdysozoa</taxon>
        <taxon>Arthropoda</taxon>
        <taxon>Hexapoda</taxon>
        <taxon>Insecta</taxon>
        <taxon>Pterygota</taxon>
        <taxon>Neoptera</taxon>
        <taxon>Paraneoptera</taxon>
        <taxon>Hemiptera</taxon>
        <taxon>Heteroptera</taxon>
        <taxon>Panheteroptera</taxon>
        <taxon>Cimicomorpha</taxon>
        <taxon>Miridae</taxon>
        <taxon>Dicyphina</taxon>
        <taxon>Nesidiocoris</taxon>
    </lineage>
</organism>
<evidence type="ECO:0000256" key="1">
    <source>
        <dbReference type="SAM" id="MobiDB-lite"/>
    </source>
</evidence>
<reference evidence="2 3" key="1">
    <citation type="submission" date="2020-02" db="EMBL/GenBank/DDBJ databases">
        <authorList>
            <person name="Ferguson B K."/>
        </authorList>
    </citation>
    <scope>NUCLEOTIDE SEQUENCE [LARGE SCALE GENOMIC DNA]</scope>
</reference>
<dbReference type="AlphaFoldDB" id="A0A6H5HJX9"/>
<gene>
    <name evidence="2" type="ORF">NTEN_LOCUS21440</name>
</gene>
<feature type="compositionally biased region" description="Polar residues" evidence="1">
    <location>
        <begin position="110"/>
        <end position="124"/>
    </location>
</feature>
<keyword evidence="3" id="KW-1185">Reference proteome</keyword>